<evidence type="ECO:0000256" key="2">
    <source>
        <dbReference type="SAM" id="Phobius"/>
    </source>
</evidence>
<reference evidence="3" key="1">
    <citation type="submission" date="2023-08" db="EMBL/GenBank/DDBJ databases">
        <authorList>
            <person name="Chen Y."/>
            <person name="Shah S."/>
            <person name="Dougan E. K."/>
            <person name="Thang M."/>
            <person name="Chan C."/>
        </authorList>
    </citation>
    <scope>NUCLEOTIDE SEQUENCE</scope>
</reference>
<feature type="transmembrane region" description="Helical" evidence="2">
    <location>
        <begin position="183"/>
        <end position="205"/>
    </location>
</feature>
<keyword evidence="4" id="KW-1185">Reference proteome</keyword>
<feature type="transmembrane region" description="Helical" evidence="2">
    <location>
        <begin position="79"/>
        <end position="97"/>
    </location>
</feature>
<accession>A0AA36NBW9</accession>
<proteinExistence type="predicted"/>
<evidence type="ECO:0000256" key="1">
    <source>
        <dbReference type="SAM" id="MobiDB-lite"/>
    </source>
</evidence>
<comment type="caution">
    <text evidence="3">The sequence shown here is derived from an EMBL/GenBank/DDBJ whole genome shotgun (WGS) entry which is preliminary data.</text>
</comment>
<dbReference type="AlphaFoldDB" id="A0AA36NBW9"/>
<feature type="transmembrane region" description="Helical" evidence="2">
    <location>
        <begin position="145"/>
        <end position="162"/>
    </location>
</feature>
<dbReference type="EMBL" id="CAUJNA010003278">
    <property type="protein sequence ID" value="CAJ1397761.1"/>
    <property type="molecule type" value="Genomic_DNA"/>
</dbReference>
<keyword evidence="2" id="KW-0472">Membrane</keyword>
<feature type="transmembrane region" description="Helical" evidence="2">
    <location>
        <begin position="255"/>
        <end position="274"/>
    </location>
</feature>
<name>A0AA36NBW9_9DINO</name>
<feature type="transmembrane region" description="Helical" evidence="2">
    <location>
        <begin position="294"/>
        <end position="314"/>
    </location>
</feature>
<feature type="transmembrane region" description="Helical" evidence="2">
    <location>
        <begin position="211"/>
        <end position="234"/>
    </location>
</feature>
<organism evidence="3 4">
    <name type="scientific">Effrenium voratum</name>
    <dbReference type="NCBI Taxonomy" id="2562239"/>
    <lineage>
        <taxon>Eukaryota</taxon>
        <taxon>Sar</taxon>
        <taxon>Alveolata</taxon>
        <taxon>Dinophyceae</taxon>
        <taxon>Suessiales</taxon>
        <taxon>Symbiodiniaceae</taxon>
        <taxon>Effrenium</taxon>
    </lineage>
</organism>
<dbReference type="Proteomes" id="UP001178507">
    <property type="component" value="Unassembled WGS sequence"/>
</dbReference>
<protein>
    <submittedName>
        <fullName evidence="3">Uncharacterized protein</fullName>
    </submittedName>
</protein>
<sequence>MEASALARHPFQDESSLAIANARYQWPSSPEHSEKLRDLTLWLLARDLSMFGFRFDRTRHGPWLAMTPGFTPMEMPERAASLLCSLLVLVLCLLKGLHKLWQHRQQIAAALRKLPQNCSRLKRRCGPEMLRSEVSKLQLDFARPYLGIMAAFMCISVLSAQARMRWGPEQNLQLRFVASNVSIWNRIVLALLIAVALWVPCALTVRTLDLWNFIFNLHVLVFLSPSSMPIFAVFEARLFSLLIIQLPCMIYVQNMLVALFGYLCVALCVILRSLTADPETSANTLLGHTHAVVAAEVVLFPAIFALVSVVHKMFQKKVEARIRESDATSQLDAASALLRLTCDAVIELDSELRLMDHCPRLAGLLLRGASLQGVRFTDLISRAEAARAEDLLGNAHIDSTCSFANAFHTHLVDSCASKFRTEVFQVKYQMSNNEVRHLIGLRDFTDVKSLSGCKATDSMSDAVQDKFGPYTEFDTQNGGPSSIAYLESPRDSSRSSHQSQSSYAMIESEAEWTADKRDIPEHGVVEQVIELKRKNIILELDMRAMLVSAACAPVTALVGRPLQDVFMNDYTVDLCHRLLAHARQLPFIPDTAVSFEHMPIFCAPRVIEATGTMHVLQTGSAGLRVILIFWSVVDRIRL</sequence>
<keyword evidence="2" id="KW-1133">Transmembrane helix</keyword>
<evidence type="ECO:0000313" key="4">
    <source>
        <dbReference type="Proteomes" id="UP001178507"/>
    </source>
</evidence>
<keyword evidence="2" id="KW-0812">Transmembrane</keyword>
<evidence type="ECO:0000313" key="3">
    <source>
        <dbReference type="EMBL" id="CAJ1397761.1"/>
    </source>
</evidence>
<gene>
    <name evidence="3" type="ORF">EVOR1521_LOCUS21711</name>
</gene>
<feature type="region of interest" description="Disordered" evidence="1">
    <location>
        <begin position="469"/>
        <end position="501"/>
    </location>
</feature>